<dbReference type="PIRSF" id="PIRSF028770">
    <property type="entry name" value="UCP028770"/>
    <property type="match status" value="1"/>
</dbReference>
<name>A0ABT7PN65_9BACT</name>
<dbReference type="Pfam" id="PF11742">
    <property type="entry name" value="DUF3302"/>
    <property type="match status" value="1"/>
</dbReference>
<accession>A0ABT7PN65</accession>
<reference evidence="3 4" key="1">
    <citation type="submission" date="2023-06" db="EMBL/GenBank/DDBJ databases">
        <title>Roseiconus lacunae JC819 isolated from Gulf of Mannar region, Tamil Nadu.</title>
        <authorList>
            <person name="Pk S."/>
            <person name="Ch S."/>
            <person name="Ch V.R."/>
        </authorList>
    </citation>
    <scope>NUCLEOTIDE SEQUENCE [LARGE SCALE GENOMIC DNA]</scope>
    <source>
        <strain evidence="3 4">JC819</strain>
    </source>
</reference>
<keyword evidence="2" id="KW-1133">Transmembrane helix</keyword>
<evidence type="ECO:0000256" key="1">
    <source>
        <dbReference type="SAM" id="Coils"/>
    </source>
</evidence>
<evidence type="ECO:0000313" key="3">
    <source>
        <dbReference type="EMBL" id="MDM4017927.1"/>
    </source>
</evidence>
<dbReference type="RefSeq" id="WP_289165522.1">
    <property type="nucleotide sequence ID" value="NZ_JASZZN010000017.1"/>
</dbReference>
<keyword evidence="2" id="KW-0812">Transmembrane</keyword>
<dbReference type="EMBL" id="JASZZN010000017">
    <property type="protein sequence ID" value="MDM4017927.1"/>
    <property type="molecule type" value="Genomic_DNA"/>
</dbReference>
<evidence type="ECO:0000256" key="2">
    <source>
        <dbReference type="SAM" id="Phobius"/>
    </source>
</evidence>
<sequence length="122" mass="13509">MEYQFQSAGPALRVISLVFLLVFALAILGAIVLMAALPGQIARRRHHRYADAVSIAGWFGLPTGVIWVLAMVWAHITPSDSLNGASDSNGKRFLVDQIDQLETLVERLEQDAKGRRSEDRHV</sequence>
<keyword evidence="1" id="KW-0175">Coiled coil</keyword>
<comment type="caution">
    <text evidence="3">The sequence shown here is derived from an EMBL/GenBank/DDBJ whole genome shotgun (WGS) entry which is preliminary data.</text>
</comment>
<gene>
    <name evidence="3" type="ORF">QTN89_20945</name>
</gene>
<feature type="transmembrane region" description="Helical" evidence="2">
    <location>
        <begin position="49"/>
        <end position="76"/>
    </location>
</feature>
<keyword evidence="4" id="KW-1185">Reference proteome</keyword>
<feature type="transmembrane region" description="Helical" evidence="2">
    <location>
        <begin position="12"/>
        <end position="37"/>
    </location>
</feature>
<protein>
    <submittedName>
        <fullName evidence="3">DUF3302 domain-containing protein</fullName>
    </submittedName>
</protein>
<proteinExistence type="predicted"/>
<organism evidence="3 4">
    <name type="scientific">Roseiconus lacunae</name>
    <dbReference type="NCBI Taxonomy" id="2605694"/>
    <lineage>
        <taxon>Bacteria</taxon>
        <taxon>Pseudomonadati</taxon>
        <taxon>Planctomycetota</taxon>
        <taxon>Planctomycetia</taxon>
        <taxon>Pirellulales</taxon>
        <taxon>Pirellulaceae</taxon>
        <taxon>Roseiconus</taxon>
    </lineage>
</organism>
<evidence type="ECO:0000313" key="4">
    <source>
        <dbReference type="Proteomes" id="UP001239462"/>
    </source>
</evidence>
<feature type="coiled-coil region" evidence="1">
    <location>
        <begin position="91"/>
        <end position="118"/>
    </location>
</feature>
<dbReference type="Proteomes" id="UP001239462">
    <property type="component" value="Unassembled WGS sequence"/>
</dbReference>
<keyword evidence="2" id="KW-0472">Membrane</keyword>
<dbReference type="InterPro" id="IPR011223">
    <property type="entry name" value="UCP028770"/>
</dbReference>